<dbReference type="EMBL" id="JASPKZ010008345">
    <property type="protein sequence ID" value="KAJ9580351.1"/>
    <property type="molecule type" value="Genomic_DNA"/>
</dbReference>
<keyword evidence="11" id="KW-1185">Reference proteome</keyword>
<reference evidence="10" key="2">
    <citation type="submission" date="2023-05" db="EMBL/GenBank/DDBJ databases">
        <authorList>
            <person name="Fouks B."/>
        </authorList>
    </citation>
    <scope>NUCLEOTIDE SEQUENCE</scope>
    <source>
        <strain evidence="10">Stay&amp;Tobe</strain>
        <tissue evidence="10">Testes</tissue>
    </source>
</reference>
<evidence type="ECO:0000256" key="3">
    <source>
        <dbReference type="ARBA" id="ARBA00022692"/>
    </source>
</evidence>
<evidence type="ECO:0000256" key="5">
    <source>
        <dbReference type="ARBA" id="ARBA00023136"/>
    </source>
</evidence>
<feature type="transmembrane region" description="Helical" evidence="8">
    <location>
        <begin position="451"/>
        <end position="475"/>
    </location>
</feature>
<keyword evidence="6" id="KW-0675">Receptor</keyword>
<gene>
    <name evidence="10" type="ORF">L9F63_003986</name>
</gene>
<evidence type="ECO:0000256" key="4">
    <source>
        <dbReference type="ARBA" id="ARBA00022989"/>
    </source>
</evidence>
<dbReference type="AlphaFoldDB" id="A0AAD7ZH75"/>
<protein>
    <submittedName>
        <fullName evidence="10">Uncharacterized protein</fullName>
    </submittedName>
</protein>
<dbReference type="SUPFAM" id="SSF53850">
    <property type="entry name" value="Periplasmic binding protein-like II"/>
    <property type="match status" value="1"/>
</dbReference>
<keyword evidence="4 8" id="KW-1133">Transmembrane helix</keyword>
<sequence length="673" mass="76456">MTRLNIFTLALLMLSCAVQEKYVAGSKHSIQSTIKYILLKNFTQDGSVFFLLSNSTQEKSHPSLKVEELPHTIQWFEDITLQIANDYLWKMLVHNPETEGISINYPYKNYILFINPQIEDFEGALVETLENLKGEADMNPYWNPRSKFILFAFGKLEQSPAGFAQSALTILKEVCNIINAVLFIITGDTDETDFNVIRNETNVNQLDNITTIYAYTLFLYINGSCNEGVTLLIGKWNVNNTTEDTFKAIDFFPNKVPKSFFGYVLNIGAFGPEPYVIKENYTTESGEYTLALVGISMELINSFTRKFNFIPNFNEPILDLTMETLIEIAILMTSGGMDIIGGIVPSTHPIVNYVDVSIPLYVETVKFLAPCPKPIEKTKKIIAMFTSSTWTSIGFVFIIVGILFWTLSNYPTRRKEFTGFNIIEQSLSAAWAVLLGISVPQMPLSSGTRTLFITYVWYCFAISTVFQAYFTTYLVEPGYETRLKTFVDAKRAGLKLGTFTIIDLVRDYLDIKDLDVFEVQEYPDFTASISSAMFDRQTFTASMKYYSSYLASLAGVPDRSKVECYLDEPFITVAFGVALTLGHPLLDIFNVHIRHCLEGGLLEGYWSKIDHEISLKVKQTYESSEYVVFSLTHLYPVFMILLVGYILSFILFVFENIHFIITTKKNLINLAQF</sequence>
<evidence type="ECO:0000256" key="1">
    <source>
        <dbReference type="ARBA" id="ARBA00004651"/>
    </source>
</evidence>
<feature type="signal peptide" evidence="9">
    <location>
        <begin position="1"/>
        <end position="20"/>
    </location>
</feature>
<feature type="transmembrane region" description="Helical" evidence="8">
    <location>
        <begin position="381"/>
        <end position="407"/>
    </location>
</feature>
<organism evidence="10 11">
    <name type="scientific">Diploptera punctata</name>
    <name type="common">Pacific beetle cockroach</name>
    <dbReference type="NCBI Taxonomy" id="6984"/>
    <lineage>
        <taxon>Eukaryota</taxon>
        <taxon>Metazoa</taxon>
        <taxon>Ecdysozoa</taxon>
        <taxon>Arthropoda</taxon>
        <taxon>Hexapoda</taxon>
        <taxon>Insecta</taxon>
        <taxon>Pterygota</taxon>
        <taxon>Neoptera</taxon>
        <taxon>Polyneoptera</taxon>
        <taxon>Dictyoptera</taxon>
        <taxon>Blattodea</taxon>
        <taxon>Blaberoidea</taxon>
        <taxon>Blaberidae</taxon>
        <taxon>Diplopterinae</taxon>
        <taxon>Diploptera</taxon>
    </lineage>
</organism>
<dbReference type="PANTHER" id="PTHR42643">
    <property type="entry name" value="IONOTROPIC RECEPTOR 20A-RELATED"/>
    <property type="match status" value="1"/>
</dbReference>
<dbReference type="GO" id="GO:0005886">
    <property type="term" value="C:plasma membrane"/>
    <property type="evidence" value="ECO:0007669"/>
    <property type="project" value="UniProtKB-SubCell"/>
</dbReference>
<accession>A0AAD7ZH75</accession>
<feature type="transmembrane region" description="Helical" evidence="8">
    <location>
        <begin position="626"/>
        <end position="654"/>
    </location>
</feature>
<keyword evidence="3 8" id="KW-0812">Transmembrane</keyword>
<keyword evidence="2" id="KW-1003">Cell membrane</keyword>
<keyword evidence="7" id="KW-0325">Glycoprotein</keyword>
<proteinExistence type="predicted"/>
<evidence type="ECO:0000256" key="6">
    <source>
        <dbReference type="ARBA" id="ARBA00023170"/>
    </source>
</evidence>
<dbReference type="PANTHER" id="PTHR42643:SF35">
    <property type="entry name" value="IONOTROPIC RECEPTOR 68A, ISOFORM A"/>
    <property type="match status" value="1"/>
</dbReference>
<comment type="caution">
    <text evidence="10">The sequence shown here is derived from an EMBL/GenBank/DDBJ whole genome shotgun (WGS) entry which is preliminary data.</text>
</comment>
<dbReference type="Proteomes" id="UP001233999">
    <property type="component" value="Unassembled WGS sequence"/>
</dbReference>
<evidence type="ECO:0000256" key="8">
    <source>
        <dbReference type="SAM" id="Phobius"/>
    </source>
</evidence>
<feature type="transmembrane region" description="Helical" evidence="8">
    <location>
        <begin position="419"/>
        <end position="439"/>
    </location>
</feature>
<keyword evidence="9" id="KW-0732">Signal</keyword>
<evidence type="ECO:0000256" key="9">
    <source>
        <dbReference type="SAM" id="SignalP"/>
    </source>
</evidence>
<dbReference type="PROSITE" id="PS51257">
    <property type="entry name" value="PROKAR_LIPOPROTEIN"/>
    <property type="match status" value="1"/>
</dbReference>
<evidence type="ECO:0000256" key="7">
    <source>
        <dbReference type="ARBA" id="ARBA00023180"/>
    </source>
</evidence>
<dbReference type="InterPro" id="IPR052192">
    <property type="entry name" value="Insect_Ionotropic_Sensory_Rcpt"/>
</dbReference>
<evidence type="ECO:0000256" key="2">
    <source>
        <dbReference type="ARBA" id="ARBA00022475"/>
    </source>
</evidence>
<name>A0AAD7ZH75_DIPPU</name>
<comment type="subcellular location">
    <subcellularLocation>
        <location evidence="1">Cell membrane</location>
        <topology evidence="1">Multi-pass membrane protein</topology>
    </subcellularLocation>
</comment>
<feature type="chain" id="PRO_5041955813" evidence="9">
    <location>
        <begin position="21"/>
        <end position="673"/>
    </location>
</feature>
<evidence type="ECO:0000313" key="11">
    <source>
        <dbReference type="Proteomes" id="UP001233999"/>
    </source>
</evidence>
<keyword evidence="5 8" id="KW-0472">Membrane</keyword>
<reference evidence="10" key="1">
    <citation type="journal article" date="2023" name="IScience">
        <title>Live-bearing cockroach genome reveals convergent evolutionary mechanisms linked to viviparity in insects and beyond.</title>
        <authorList>
            <person name="Fouks B."/>
            <person name="Harrison M.C."/>
            <person name="Mikhailova A.A."/>
            <person name="Marchal E."/>
            <person name="English S."/>
            <person name="Carruthers M."/>
            <person name="Jennings E.C."/>
            <person name="Chiamaka E.L."/>
            <person name="Frigard R.A."/>
            <person name="Pippel M."/>
            <person name="Attardo G.M."/>
            <person name="Benoit J.B."/>
            <person name="Bornberg-Bauer E."/>
            <person name="Tobe S.S."/>
        </authorList>
    </citation>
    <scope>NUCLEOTIDE SEQUENCE</scope>
    <source>
        <strain evidence="10">Stay&amp;Tobe</strain>
    </source>
</reference>
<evidence type="ECO:0000313" key="10">
    <source>
        <dbReference type="EMBL" id="KAJ9580351.1"/>
    </source>
</evidence>
<dbReference type="Gene3D" id="1.10.287.70">
    <property type="match status" value="1"/>
</dbReference>